<protein>
    <submittedName>
        <fullName evidence="2">Uncharacterized protein</fullName>
    </submittedName>
</protein>
<evidence type="ECO:0000256" key="1">
    <source>
        <dbReference type="SAM" id="MobiDB-lite"/>
    </source>
</evidence>
<dbReference type="OrthoDB" id="5654270at2"/>
<dbReference type="KEGG" id="lfa:LFA_0913"/>
<feature type="region of interest" description="Disordered" evidence="1">
    <location>
        <begin position="38"/>
        <end position="90"/>
    </location>
</feature>
<keyword evidence="3" id="KW-1185">Reference proteome</keyword>
<dbReference type="AlphaFoldDB" id="A0A098G1L2"/>
<dbReference type="RefSeq" id="WP_045095037.1">
    <property type="nucleotide sequence ID" value="NZ_LN614827.1"/>
</dbReference>
<name>A0A098G1L2_9GAMM</name>
<reference evidence="3" key="1">
    <citation type="submission" date="2014-09" db="EMBL/GenBank/DDBJ databases">
        <authorList>
            <person name="Gomez-Valero L."/>
        </authorList>
    </citation>
    <scope>NUCLEOTIDE SEQUENCE [LARGE SCALE GENOMIC DNA]</scope>
    <source>
        <strain evidence="3">ATCC700992</strain>
    </source>
</reference>
<gene>
    <name evidence="2" type="ORF">LFA_0913</name>
</gene>
<dbReference type="Proteomes" id="UP000032430">
    <property type="component" value="Chromosome I"/>
</dbReference>
<organism evidence="2 3">
    <name type="scientific">Legionella fallonii LLAP-10</name>
    <dbReference type="NCBI Taxonomy" id="1212491"/>
    <lineage>
        <taxon>Bacteria</taxon>
        <taxon>Pseudomonadati</taxon>
        <taxon>Pseudomonadota</taxon>
        <taxon>Gammaproteobacteria</taxon>
        <taxon>Legionellales</taxon>
        <taxon>Legionellaceae</taxon>
        <taxon>Legionella</taxon>
    </lineage>
</organism>
<feature type="compositionally biased region" description="Basic and acidic residues" evidence="1">
    <location>
        <begin position="38"/>
        <end position="62"/>
    </location>
</feature>
<evidence type="ECO:0000313" key="3">
    <source>
        <dbReference type="Proteomes" id="UP000032430"/>
    </source>
</evidence>
<sequence>MSDFKSKLPDFKELTSMTTKLYKGLKNSVQEIIQDYKQKRAETEATPAEENKESTKPEEKKATPPTKPQEKPITTPEENKDEVEKNSNKE</sequence>
<dbReference type="EMBL" id="LN614827">
    <property type="protein sequence ID" value="CEG56357.1"/>
    <property type="molecule type" value="Genomic_DNA"/>
</dbReference>
<evidence type="ECO:0000313" key="2">
    <source>
        <dbReference type="EMBL" id="CEG56357.1"/>
    </source>
</evidence>
<dbReference type="STRING" id="1212491.LFA_0913"/>
<proteinExistence type="predicted"/>
<dbReference type="HOGENOM" id="CLU_174109_0_0_6"/>
<accession>A0A098G1L2</accession>